<dbReference type="InterPro" id="IPR036761">
    <property type="entry name" value="TTHA0802/YceI-like_sf"/>
</dbReference>
<evidence type="ECO:0000256" key="1">
    <source>
        <dbReference type="ARBA" id="ARBA00008812"/>
    </source>
</evidence>
<dbReference type="Gene3D" id="2.40.128.110">
    <property type="entry name" value="Lipid/polyisoprenoid-binding, YceI-like"/>
    <property type="match status" value="1"/>
</dbReference>
<organism evidence="2 3">
    <name type="scientific">Nocardioides simplex</name>
    <name type="common">Arthrobacter simplex</name>
    <dbReference type="NCBI Taxonomy" id="2045"/>
    <lineage>
        <taxon>Bacteria</taxon>
        <taxon>Bacillati</taxon>
        <taxon>Actinomycetota</taxon>
        <taxon>Actinomycetes</taxon>
        <taxon>Propionibacteriales</taxon>
        <taxon>Nocardioidaceae</taxon>
        <taxon>Pimelobacter</taxon>
    </lineage>
</organism>
<dbReference type="SMART" id="SM00867">
    <property type="entry name" value="YceI"/>
    <property type="match status" value="1"/>
</dbReference>
<gene>
    <name evidence="2" type="ORF">KR76_02535</name>
</gene>
<dbReference type="SUPFAM" id="SSF101874">
    <property type="entry name" value="YceI-like"/>
    <property type="match status" value="1"/>
</dbReference>
<sequence>MSSKKLGSRKLLTIGGALVALVVLAVTVGPWAYGKFVVGEQPDELALPAAGASGAAEPDTTAASDALDGAWTVGGDSVAGYRVDEVLFGQNVTVVGRTEKVEGEATVAGGTLDGVTMTVDMASVATDEARRDAQYRDRIMDTATYPTATFTQTAPVELPATGGRFTVTVPGDLTVRGVTRAVEVELDVQASGDALDVAGSIDVVFADFKIPEPGFSGISVDDHGKIEFLLRLAR</sequence>
<dbReference type="InterPro" id="IPR007372">
    <property type="entry name" value="Lipid/polyisoprenoid-bd_YceI"/>
</dbReference>
<dbReference type="STRING" id="2045.KR76_02535"/>
<protein>
    <submittedName>
        <fullName evidence="2">Putative secreted protein</fullName>
    </submittedName>
</protein>
<dbReference type="PANTHER" id="PTHR34406:SF1">
    <property type="entry name" value="PROTEIN YCEI"/>
    <property type="match status" value="1"/>
</dbReference>
<accession>A0A0A1DHC2</accession>
<evidence type="ECO:0000313" key="2">
    <source>
        <dbReference type="EMBL" id="AIY15918.1"/>
    </source>
</evidence>
<dbReference type="Proteomes" id="UP000030300">
    <property type="component" value="Chromosome"/>
</dbReference>
<dbReference type="OrthoDB" id="117810at2"/>
<dbReference type="PANTHER" id="PTHR34406">
    <property type="entry name" value="PROTEIN YCEI"/>
    <property type="match status" value="1"/>
</dbReference>
<dbReference type="HOGENOM" id="CLU_099007_0_0_11"/>
<dbReference type="eggNOG" id="COG2353">
    <property type="taxonomic scope" value="Bacteria"/>
</dbReference>
<keyword evidence="3" id="KW-1185">Reference proteome</keyword>
<dbReference type="KEGG" id="psim:KR76_02535"/>
<dbReference type="GeneID" id="96607853"/>
<dbReference type="AlphaFoldDB" id="A0A0A1DHC2"/>
<dbReference type="RefSeq" id="WP_038676399.1">
    <property type="nucleotide sequence ID" value="NZ_BJMC01000005.1"/>
</dbReference>
<dbReference type="EMBL" id="CP009896">
    <property type="protein sequence ID" value="AIY15918.1"/>
    <property type="molecule type" value="Genomic_DNA"/>
</dbReference>
<dbReference type="Pfam" id="PF04264">
    <property type="entry name" value="YceI"/>
    <property type="match status" value="1"/>
</dbReference>
<proteinExistence type="inferred from homology"/>
<comment type="similarity">
    <text evidence="1">Belongs to the UPF0312 family.</text>
</comment>
<evidence type="ECO:0000313" key="3">
    <source>
        <dbReference type="Proteomes" id="UP000030300"/>
    </source>
</evidence>
<name>A0A0A1DHC2_NOCSI</name>
<reference evidence="2 3" key="1">
    <citation type="journal article" date="2015" name="Genome Announc.">
        <title>Complete Genome Sequence of Steroid-Transforming Nocardioides simplex VKM Ac-2033D.</title>
        <authorList>
            <person name="Shtratnikova V.Y."/>
            <person name="Schelkunov M.I."/>
            <person name="Pekov Y.A."/>
            <person name="Fokina V.V."/>
            <person name="Logacheva M.D."/>
            <person name="Sokolov S.L."/>
            <person name="Bragin E.Y."/>
            <person name="Ashapkin V.V."/>
            <person name="Donova M.V."/>
        </authorList>
    </citation>
    <scope>NUCLEOTIDE SEQUENCE [LARGE SCALE GENOMIC DNA]</scope>
    <source>
        <strain evidence="2 3">VKM Ac-2033D</strain>
    </source>
</reference>